<protein>
    <submittedName>
        <fullName evidence="3">Uncharacterized protein</fullName>
    </submittedName>
</protein>
<evidence type="ECO:0000256" key="2">
    <source>
        <dbReference type="SAM" id="Phobius"/>
    </source>
</evidence>
<feature type="transmembrane region" description="Helical" evidence="2">
    <location>
        <begin position="187"/>
        <end position="205"/>
    </location>
</feature>
<feature type="transmembrane region" description="Helical" evidence="2">
    <location>
        <begin position="296"/>
        <end position="317"/>
    </location>
</feature>
<evidence type="ECO:0000256" key="1">
    <source>
        <dbReference type="SAM" id="MobiDB-lite"/>
    </source>
</evidence>
<comment type="caution">
    <text evidence="3">The sequence shown here is derived from an EMBL/GenBank/DDBJ whole genome shotgun (WGS) entry which is preliminary data.</text>
</comment>
<keyword evidence="4" id="KW-1185">Reference proteome</keyword>
<evidence type="ECO:0000313" key="4">
    <source>
        <dbReference type="Proteomes" id="UP000604046"/>
    </source>
</evidence>
<feature type="transmembrane region" description="Helical" evidence="2">
    <location>
        <begin position="220"/>
        <end position="237"/>
    </location>
</feature>
<feature type="transmembrane region" description="Helical" evidence="2">
    <location>
        <begin position="79"/>
        <end position="100"/>
    </location>
</feature>
<dbReference type="AlphaFoldDB" id="A0A812NYR8"/>
<name>A0A812NYR8_9DINO</name>
<organism evidence="3 4">
    <name type="scientific">Symbiodinium natans</name>
    <dbReference type="NCBI Taxonomy" id="878477"/>
    <lineage>
        <taxon>Eukaryota</taxon>
        <taxon>Sar</taxon>
        <taxon>Alveolata</taxon>
        <taxon>Dinophyceae</taxon>
        <taxon>Suessiales</taxon>
        <taxon>Symbiodiniaceae</taxon>
        <taxon>Symbiodinium</taxon>
    </lineage>
</organism>
<feature type="region of interest" description="Disordered" evidence="1">
    <location>
        <begin position="18"/>
        <end position="48"/>
    </location>
</feature>
<feature type="transmembrane region" description="Helical" evidence="2">
    <location>
        <begin position="120"/>
        <end position="144"/>
    </location>
</feature>
<feature type="compositionally biased region" description="Basic and acidic residues" evidence="1">
    <location>
        <begin position="38"/>
        <end position="48"/>
    </location>
</feature>
<keyword evidence="2" id="KW-0472">Membrane</keyword>
<feature type="transmembrane region" description="Helical" evidence="2">
    <location>
        <begin position="337"/>
        <end position="356"/>
    </location>
</feature>
<gene>
    <name evidence="3" type="ORF">SNAT2548_LOCUS17405</name>
</gene>
<sequence>MRSHGEVKSAKAVKLGKVTFEEPEENARDPLNNTVNLEDQKTEEGARDSQYKRLDSAHSTVSNAAVGHSFSEIVPKGRCVVAAVLICVLPSLTMFVLGYLVGGQWAYRGPSVLSPKGTWYLTSLGLASILLMVLIPYVTLAVLLEHMARLQSKEPRRITLAQQKLNDQKIIKVFEANWTRGFRACRICARALLNIFLFTYALFELPPRHPEQSLNQTKHVLGWLEFCGVWFIVLVFLTKDMLVASGKALGLQVIDAPHRAHLIRSLADFSALALLRLANPHQCLERLQRAYYECNIAVFLAELASAFFGAALGIAALVSKIGATAFISGMLFWDWDLLQWLTLLGLLNNIAGLLQIEELRIESWWFLGCFGGLPCLFVFTQETAARLFFNWRVNYASEQCGERLGRIFQQALHNHLTNVYGSWQGSLLWLSVNFQDVMDVLSKAEQGVSKAEKGVSTSVLSEVEEGRVKDSE</sequence>
<keyword evidence="2" id="KW-0812">Transmembrane</keyword>
<dbReference type="EMBL" id="CAJNDS010002111">
    <property type="protein sequence ID" value="CAE7332776.1"/>
    <property type="molecule type" value="Genomic_DNA"/>
</dbReference>
<accession>A0A812NYR8</accession>
<reference evidence="3" key="1">
    <citation type="submission" date="2021-02" db="EMBL/GenBank/DDBJ databases">
        <authorList>
            <person name="Dougan E. K."/>
            <person name="Rhodes N."/>
            <person name="Thang M."/>
            <person name="Chan C."/>
        </authorList>
    </citation>
    <scope>NUCLEOTIDE SEQUENCE</scope>
</reference>
<proteinExistence type="predicted"/>
<keyword evidence="2" id="KW-1133">Transmembrane helix</keyword>
<feature type="transmembrane region" description="Helical" evidence="2">
    <location>
        <begin position="363"/>
        <end position="380"/>
    </location>
</feature>
<evidence type="ECO:0000313" key="3">
    <source>
        <dbReference type="EMBL" id="CAE7332776.1"/>
    </source>
</evidence>
<dbReference type="Proteomes" id="UP000604046">
    <property type="component" value="Unassembled WGS sequence"/>
</dbReference>